<keyword evidence="13 15" id="KW-0472">Membrane</keyword>
<gene>
    <name evidence="17" type="primary">PRPS2_3</name>
    <name evidence="17" type="ORF">PHYPSEUDO_007969</name>
</gene>
<dbReference type="Proteomes" id="UP000694044">
    <property type="component" value="Unassembled WGS sequence"/>
</dbReference>
<comment type="similarity">
    <text evidence="2">Belongs to the TVP23 family.</text>
</comment>
<feature type="domain" description="Ribose-phosphate pyrophosphokinase N-terminal" evidence="16">
    <location>
        <begin position="101"/>
        <end position="208"/>
    </location>
</feature>
<dbReference type="GO" id="GO:0006015">
    <property type="term" value="P:5-phosphoribose 1-diphosphate biosynthetic process"/>
    <property type="evidence" value="ECO:0007669"/>
    <property type="project" value="TreeGrafter"/>
</dbReference>
<dbReference type="GO" id="GO:0016301">
    <property type="term" value="F:kinase activity"/>
    <property type="evidence" value="ECO:0007669"/>
    <property type="project" value="UniProtKB-KW"/>
</dbReference>
<evidence type="ECO:0000256" key="15">
    <source>
        <dbReference type="SAM" id="Phobius"/>
    </source>
</evidence>
<evidence type="ECO:0000256" key="11">
    <source>
        <dbReference type="ARBA" id="ARBA00022842"/>
    </source>
</evidence>
<evidence type="ECO:0000313" key="17">
    <source>
        <dbReference type="EMBL" id="KAG7390446.1"/>
    </source>
</evidence>
<evidence type="ECO:0000256" key="14">
    <source>
        <dbReference type="ARBA" id="ARBA00049535"/>
    </source>
</evidence>
<dbReference type="AlphaFoldDB" id="A0A8T1WAU4"/>
<dbReference type="PANTHER" id="PTHR10210">
    <property type="entry name" value="RIBOSE-PHOSPHATE DIPHOSPHOKINASE FAMILY MEMBER"/>
    <property type="match status" value="1"/>
</dbReference>
<evidence type="ECO:0000256" key="6">
    <source>
        <dbReference type="ARBA" id="ARBA00022723"/>
    </source>
</evidence>
<dbReference type="EMBL" id="JAGDFM010000032">
    <property type="protein sequence ID" value="KAG7390446.1"/>
    <property type="molecule type" value="Genomic_DNA"/>
</dbReference>
<dbReference type="GO" id="GO:0006164">
    <property type="term" value="P:purine nucleotide biosynthetic process"/>
    <property type="evidence" value="ECO:0007669"/>
    <property type="project" value="TreeGrafter"/>
</dbReference>
<feature type="transmembrane region" description="Helical" evidence="15">
    <location>
        <begin position="522"/>
        <end position="551"/>
    </location>
</feature>
<dbReference type="InterPro" id="IPR008564">
    <property type="entry name" value="TVP23-like"/>
</dbReference>
<dbReference type="Pfam" id="PF13793">
    <property type="entry name" value="Pribosyltran_N"/>
    <property type="match status" value="1"/>
</dbReference>
<keyword evidence="6" id="KW-0479">Metal-binding</keyword>
<dbReference type="GO" id="GO:0000287">
    <property type="term" value="F:magnesium ion binding"/>
    <property type="evidence" value="ECO:0007669"/>
    <property type="project" value="InterPro"/>
</dbReference>
<dbReference type="SMART" id="SM01400">
    <property type="entry name" value="Pribosyltran_N"/>
    <property type="match status" value="1"/>
</dbReference>
<reference evidence="17" key="1">
    <citation type="submission" date="2021-02" db="EMBL/GenBank/DDBJ databases">
        <authorList>
            <person name="Palmer J.M."/>
        </authorList>
    </citation>
    <scope>NUCLEOTIDE SEQUENCE</scope>
    <source>
        <strain evidence="17">SCRP734</strain>
    </source>
</reference>
<keyword evidence="5 15" id="KW-0812">Transmembrane</keyword>
<feature type="transmembrane region" description="Helical" evidence="15">
    <location>
        <begin position="623"/>
        <end position="642"/>
    </location>
</feature>
<keyword evidence="11" id="KW-0460">Magnesium</keyword>
<keyword evidence="4" id="KW-0808">Transferase</keyword>
<keyword evidence="10" id="KW-0067">ATP-binding</keyword>
<dbReference type="GO" id="GO:0005737">
    <property type="term" value="C:cytoplasm"/>
    <property type="evidence" value="ECO:0007669"/>
    <property type="project" value="TreeGrafter"/>
</dbReference>
<dbReference type="Pfam" id="PF05832">
    <property type="entry name" value="DUF846"/>
    <property type="match status" value="1"/>
</dbReference>
<evidence type="ECO:0000256" key="7">
    <source>
        <dbReference type="ARBA" id="ARBA00022727"/>
    </source>
</evidence>
<evidence type="ECO:0000259" key="16">
    <source>
        <dbReference type="Pfam" id="PF13793"/>
    </source>
</evidence>
<dbReference type="GO" id="GO:0002189">
    <property type="term" value="C:ribose phosphate diphosphokinase complex"/>
    <property type="evidence" value="ECO:0007669"/>
    <property type="project" value="TreeGrafter"/>
</dbReference>
<keyword evidence="9" id="KW-0418">Kinase</keyword>
<name>A0A8T1WAU4_9STRA</name>
<evidence type="ECO:0000313" key="18">
    <source>
        <dbReference type="Proteomes" id="UP000694044"/>
    </source>
</evidence>
<protein>
    <recommendedName>
        <fullName evidence="3">ribose-phosphate diphosphokinase</fullName>
        <ecNumber evidence="3">2.7.6.1</ecNumber>
    </recommendedName>
</protein>
<accession>A0A8T1WAU4</accession>
<dbReference type="GO" id="GO:0005524">
    <property type="term" value="F:ATP binding"/>
    <property type="evidence" value="ECO:0007669"/>
    <property type="project" value="UniProtKB-KW"/>
</dbReference>
<organism evidence="17 18">
    <name type="scientific">Phytophthora pseudosyringae</name>
    <dbReference type="NCBI Taxonomy" id="221518"/>
    <lineage>
        <taxon>Eukaryota</taxon>
        <taxon>Sar</taxon>
        <taxon>Stramenopiles</taxon>
        <taxon>Oomycota</taxon>
        <taxon>Peronosporomycetes</taxon>
        <taxon>Peronosporales</taxon>
        <taxon>Peronosporaceae</taxon>
        <taxon>Phytophthora</taxon>
    </lineage>
</organism>
<keyword evidence="18" id="KW-1185">Reference proteome</keyword>
<evidence type="ECO:0000256" key="13">
    <source>
        <dbReference type="ARBA" id="ARBA00023136"/>
    </source>
</evidence>
<keyword evidence="8" id="KW-0547">Nucleotide-binding</keyword>
<dbReference type="NCBIfam" id="TIGR01251">
    <property type="entry name" value="ribP_PPkin"/>
    <property type="match status" value="1"/>
</dbReference>
<dbReference type="GO" id="GO:0016020">
    <property type="term" value="C:membrane"/>
    <property type="evidence" value="ECO:0007669"/>
    <property type="project" value="UniProtKB-SubCell"/>
</dbReference>
<evidence type="ECO:0000256" key="5">
    <source>
        <dbReference type="ARBA" id="ARBA00022692"/>
    </source>
</evidence>
<evidence type="ECO:0000256" key="12">
    <source>
        <dbReference type="ARBA" id="ARBA00022989"/>
    </source>
</evidence>
<evidence type="ECO:0000256" key="8">
    <source>
        <dbReference type="ARBA" id="ARBA00022741"/>
    </source>
</evidence>
<keyword evidence="12 15" id="KW-1133">Transmembrane helix</keyword>
<evidence type="ECO:0000256" key="1">
    <source>
        <dbReference type="ARBA" id="ARBA00004141"/>
    </source>
</evidence>
<keyword evidence="7" id="KW-0545">Nucleotide biosynthesis</keyword>
<evidence type="ECO:0000256" key="2">
    <source>
        <dbReference type="ARBA" id="ARBA00005467"/>
    </source>
</evidence>
<dbReference type="EC" id="2.7.6.1" evidence="3"/>
<dbReference type="InterPro" id="IPR000836">
    <property type="entry name" value="PRTase_dom"/>
</dbReference>
<evidence type="ECO:0000256" key="4">
    <source>
        <dbReference type="ARBA" id="ARBA00022679"/>
    </source>
</evidence>
<proteinExistence type="inferred from homology"/>
<dbReference type="Pfam" id="PF14572">
    <property type="entry name" value="Pribosyl_synth"/>
    <property type="match status" value="1"/>
</dbReference>
<dbReference type="FunFam" id="3.40.50.2020:FF:000007">
    <property type="entry name" value="Ribose-phosphate pyrophosphokinase"/>
    <property type="match status" value="1"/>
</dbReference>
<dbReference type="InterPro" id="IPR005946">
    <property type="entry name" value="Rib-P_diPkinase"/>
</dbReference>
<comment type="caution">
    <text evidence="17">The sequence shown here is derived from an EMBL/GenBank/DDBJ whole genome shotgun (WGS) entry which is preliminary data.</text>
</comment>
<evidence type="ECO:0000256" key="3">
    <source>
        <dbReference type="ARBA" id="ARBA00013247"/>
    </source>
</evidence>
<dbReference type="InterPro" id="IPR029099">
    <property type="entry name" value="Pribosyltran_N"/>
</dbReference>
<dbReference type="OrthoDB" id="413572at2759"/>
<dbReference type="GO" id="GO:0004749">
    <property type="term" value="F:ribose phosphate diphosphokinase activity"/>
    <property type="evidence" value="ECO:0007669"/>
    <property type="project" value="UniProtKB-EC"/>
</dbReference>
<comment type="catalytic activity">
    <reaction evidence="14">
        <text>D-ribose 5-phosphate + ATP = 5-phospho-alpha-D-ribose 1-diphosphate + AMP + H(+)</text>
        <dbReference type="Rhea" id="RHEA:15609"/>
        <dbReference type="ChEBI" id="CHEBI:15378"/>
        <dbReference type="ChEBI" id="CHEBI:30616"/>
        <dbReference type="ChEBI" id="CHEBI:58017"/>
        <dbReference type="ChEBI" id="CHEBI:78346"/>
        <dbReference type="ChEBI" id="CHEBI:456215"/>
        <dbReference type="EC" id="2.7.6.1"/>
    </reaction>
</comment>
<dbReference type="CDD" id="cd06223">
    <property type="entry name" value="PRTases_typeI"/>
    <property type="match status" value="1"/>
</dbReference>
<evidence type="ECO:0000256" key="10">
    <source>
        <dbReference type="ARBA" id="ARBA00022840"/>
    </source>
</evidence>
<feature type="transmembrane region" description="Helical" evidence="15">
    <location>
        <begin position="596"/>
        <end position="617"/>
    </location>
</feature>
<evidence type="ECO:0000256" key="9">
    <source>
        <dbReference type="ARBA" id="ARBA00022777"/>
    </source>
</evidence>
<dbReference type="PANTHER" id="PTHR10210:SF32">
    <property type="entry name" value="RIBOSE-PHOSPHATE PYROPHOSPHOKINASE 2"/>
    <property type="match status" value="1"/>
</dbReference>
<sequence>MVRCSLAVPIALNRLRMLSGSSASRNVAALAAAGALGLLGGGLSSRAELSTARADAGTDAPKVAKGDKGEWYPNTTTKHWHFYKGKMNPGAAKSMKLFKVADTPIADEIAGYLGVELNDMEVKNYNDGETSIVVKENVRGKRVYIVSSTTTVDRLMELLLTISAMRRASAKSITAVIPFYGYARMDLMHKGREPIAAADIARMLETMGVDHVVSVDLHSAQIEGFFKPQIPVDNLQAFPVGAVYFSEQNLGNPIVVAPHSAAVNRAVMFRDTLSRTVDEFVPLAFVIRKHQLDEDQPGELVGDVEGKDCIVVDTLVDTGSTLVKTAKVLKANGAKTVSAFAVHARYSAHAMQTLQNCKELDKLVTTNTIPVHLNSDEVSPKIVTLSVAPFIAEVISCIHTKSSIIQVSKTNFDQSTTHYIRFLSQEPPFHSTRPKARSTLDDVAMMAEDKKPQEELEFISVEAEARTTSAAASAEKATGAKASASPKASDKEALLTSMRMAVTGAKHPVAAFFHLLFKGLALLLYLFGSIFISNFVFIFVVCILLLAFDFWAVKNVTGRLLVGLRWWNKINEDGTSEWVFESHEDMTEIDPLDSRVFWTGLYGAPALWVMLLIIAVLKFNVEWALIVVVAVALSGANIIGYTRCKKDAKQKMQSLMSQGALGAFSTSAGSSIMSTIGGLALGGGLGGALGGSAPKKPTQSEVIV</sequence>
<comment type="subcellular location">
    <subcellularLocation>
        <location evidence="1">Membrane</location>
        <topology evidence="1">Multi-pass membrane protein</topology>
    </subcellularLocation>
</comment>